<dbReference type="GO" id="GO:0016117">
    <property type="term" value="P:carotenoid biosynthetic process"/>
    <property type="evidence" value="ECO:0007669"/>
    <property type="project" value="UniProtKB-ARBA"/>
</dbReference>
<dbReference type="Pfam" id="PF00494">
    <property type="entry name" value="SQS_PSY"/>
    <property type="match status" value="1"/>
</dbReference>
<dbReference type="EMBL" id="SIHI01000002">
    <property type="protein sequence ID" value="TWT55824.1"/>
    <property type="molecule type" value="Genomic_DNA"/>
</dbReference>
<organism evidence="2 3">
    <name type="scientific">Thalassoglobus neptunius</name>
    <dbReference type="NCBI Taxonomy" id="1938619"/>
    <lineage>
        <taxon>Bacteria</taxon>
        <taxon>Pseudomonadati</taxon>
        <taxon>Planctomycetota</taxon>
        <taxon>Planctomycetia</taxon>
        <taxon>Planctomycetales</taxon>
        <taxon>Planctomycetaceae</taxon>
        <taxon>Thalassoglobus</taxon>
    </lineage>
</organism>
<evidence type="ECO:0000313" key="2">
    <source>
        <dbReference type="EMBL" id="TWT55824.1"/>
    </source>
</evidence>
<dbReference type="PANTHER" id="PTHR31480">
    <property type="entry name" value="BIFUNCTIONAL LYCOPENE CYCLASE/PHYTOENE SYNTHASE"/>
    <property type="match status" value="1"/>
</dbReference>
<name>A0A5C5WXY8_9PLAN</name>
<dbReference type="Gene3D" id="1.10.600.10">
    <property type="entry name" value="Farnesyl Diphosphate Synthase"/>
    <property type="match status" value="1"/>
</dbReference>
<dbReference type="OrthoDB" id="9787280at2"/>
<comment type="caution">
    <text evidence="2">The sequence shown here is derived from an EMBL/GenBank/DDBJ whole genome shotgun (WGS) entry which is preliminary data.</text>
</comment>
<dbReference type="InterPro" id="IPR002060">
    <property type="entry name" value="Squ/phyt_synthse"/>
</dbReference>
<dbReference type="CDD" id="cd00683">
    <property type="entry name" value="Trans_IPPS_HH"/>
    <property type="match status" value="1"/>
</dbReference>
<keyword evidence="1" id="KW-0808">Transferase</keyword>
<protein>
    <submittedName>
        <fullName evidence="2">All-trans-phytoene synthase</fullName>
    </submittedName>
</protein>
<dbReference type="PROSITE" id="PS01044">
    <property type="entry name" value="SQUALEN_PHYTOEN_SYN_1"/>
    <property type="match status" value="1"/>
</dbReference>
<dbReference type="GO" id="GO:0004311">
    <property type="term" value="F:geranylgeranyl diphosphate synthase activity"/>
    <property type="evidence" value="ECO:0007669"/>
    <property type="project" value="InterPro"/>
</dbReference>
<sequence length="317" mass="36769">MNPAHRKELLFSLTSTQLETAYRHCERLARNSGSNFYCAFLSLPRPMFREMCVLYSFMRVTDNIGDDEDLELSLRRQKLLEWRTQVHEAFDTGTSSEPILLALRDVAARKEIPLERFLDVIDGVESDLVPRRFQTFDQLEHYCYQVAGAVGLCCIGIWGYSGQDAEQFAIDCGTAFQLTNILRDLSEDSERGRLYLPLEDLEQFNYSPDDLADQRQSPSFKQLMEFEVERAWSYYRKALPLLECVSPDGRRILRGFFGTYSELLHEIEHRNYDVFSGRVRLSRWKKWSVAMRSLLSLPVKFTIPELPQPANSLSTSD</sequence>
<dbReference type="RefSeq" id="WP_146510158.1">
    <property type="nucleotide sequence ID" value="NZ_SIHI01000002.1"/>
</dbReference>
<proteinExistence type="predicted"/>
<evidence type="ECO:0000313" key="3">
    <source>
        <dbReference type="Proteomes" id="UP000317243"/>
    </source>
</evidence>
<dbReference type="InterPro" id="IPR019845">
    <property type="entry name" value="Squalene/phytoene_synthase_CS"/>
</dbReference>
<reference evidence="2 3" key="1">
    <citation type="submission" date="2019-02" db="EMBL/GenBank/DDBJ databases">
        <title>Deep-cultivation of Planctomycetes and their phenomic and genomic characterization uncovers novel biology.</title>
        <authorList>
            <person name="Wiegand S."/>
            <person name="Jogler M."/>
            <person name="Boedeker C."/>
            <person name="Pinto D."/>
            <person name="Vollmers J."/>
            <person name="Rivas-Marin E."/>
            <person name="Kohn T."/>
            <person name="Peeters S.H."/>
            <person name="Heuer A."/>
            <person name="Rast P."/>
            <person name="Oberbeckmann S."/>
            <person name="Bunk B."/>
            <person name="Jeske O."/>
            <person name="Meyerdierks A."/>
            <person name="Storesund J.E."/>
            <person name="Kallscheuer N."/>
            <person name="Luecker S."/>
            <person name="Lage O.M."/>
            <person name="Pohl T."/>
            <person name="Merkel B.J."/>
            <person name="Hornburger P."/>
            <person name="Mueller R.-W."/>
            <person name="Bruemmer F."/>
            <person name="Labrenz M."/>
            <person name="Spormann A.M."/>
            <person name="Op Den Camp H."/>
            <person name="Overmann J."/>
            <person name="Amann R."/>
            <person name="Jetten M.S.M."/>
            <person name="Mascher T."/>
            <person name="Medema M.H."/>
            <person name="Devos D.P."/>
            <person name="Kaster A.-K."/>
            <person name="Ovreas L."/>
            <person name="Rohde M."/>
            <person name="Galperin M.Y."/>
            <person name="Jogler C."/>
        </authorList>
    </citation>
    <scope>NUCLEOTIDE SEQUENCE [LARGE SCALE GENOMIC DNA]</scope>
    <source>
        <strain evidence="2 3">KOR42</strain>
    </source>
</reference>
<gene>
    <name evidence="2" type="primary">crtB_2</name>
    <name evidence="2" type="ORF">KOR42_26350</name>
</gene>
<dbReference type="InterPro" id="IPR008949">
    <property type="entry name" value="Isoprenoid_synthase_dom_sf"/>
</dbReference>
<dbReference type="SFLD" id="SFLDG01018">
    <property type="entry name" value="Squalene/Phytoene_Synthase_Lik"/>
    <property type="match status" value="1"/>
</dbReference>
<dbReference type="AlphaFoldDB" id="A0A5C5WXY8"/>
<dbReference type="Proteomes" id="UP000317243">
    <property type="component" value="Unassembled WGS sequence"/>
</dbReference>
<evidence type="ECO:0000256" key="1">
    <source>
        <dbReference type="ARBA" id="ARBA00022679"/>
    </source>
</evidence>
<dbReference type="InterPro" id="IPR044843">
    <property type="entry name" value="Trans_IPPS_bact-type"/>
</dbReference>
<dbReference type="GO" id="GO:0051996">
    <property type="term" value="F:squalene synthase [NAD(P)H] activity"/>
    <property type="evidence" value="ECO:0007669"/>
    <property type="project" value="InterPro"/>
</dbReference>
<dbReference type="InterPro" id="IPR033904">
    <property type="entry name" value="Trans_IPPS_HH"/>
</dbReference>
<keyword evidence="3" id="KW-1185">Reference proteome</keyword>
<dbReference type="SUPFAM" id="SSF48576">
    <property type="entry name" value="Terpenoid synthases"/>
    <property type="match status" value="1"/>
</dbReference>
<dbReference type="SFLD" id="SFLDG01212">
    <property type="entry name" value="Phytoene_synthase_like"/>
    <property type="match status" value="1"/>
</dbReference>
<dbReference type="SFLD" id="SFLDS00005">
    <property type="entry name" value="Isoprenoid_Synthase_Type_I"/>
    <property type="match status" value="1"/>
</dbReference>
<accession>A0A5C5WXY8</accession>